<sequence>MLLSVLPVELWDQVALHFDRPEFASLVLLNKNNNEYWTPYLYHTLSITNENQDKTLATDNGQAMLRRNVQHIKTANIRSHKALALDALGALGTELDLTTLFVRWQPYKDMKIALDPLIRLLECSSNLCHLTISNIGPEPVGSVLITIARCLPRLQSLSLFKDNEPIVRPIIVREFLETCSSELETLTLGVNCSSDSITIKEDLAVMSLAGPEKGSRTHPKLKCFHFAEDDWMDTTNSILPAILTTFLEGCPNLEIVDNWKIWQSNRTPWMFKHEAIIDIVRKTLGVRLLPRFFTSHETNMGYHDHALAKAISDLGIQDKTGMQEIWLSIDLELCPGDFGSDMSETSQAIAQAARKRGLQKIHVGFAQTMPTQDVEAILHHGRDLRIFRSYYFPILTVTDPLLLLPWNCHWLRCLHIQIEGIPRPDITIDYQGQPIPAGTPLHSGTMEESRSVQRKVYSLLAGLRCLETLRLGQDSRPYHLEQGQLSSGKQVYYDDGWQSTCLEMTLESGMGVLSQLKRMQHLQVQNMEHRIGVRELWWMERNWPNLRSVQYLG</sequence>
<evidence type="ECO:0000313" key="1">
    <source>
        <dbReference type="EMBL" id="KAG0316179.1"/>
    </source>
</evidence>
<keyword evidence="2" id="KW-1185">Reference proteome</keyword>
<accession>A0A9P6URK0</accession>
<organism evidence="1 2">
    <name type="scientific">Linnemannia gamsii</name>
    <dbReference type="NCBI Taxonomy" id="64522"/>
    <lineage>
        <taxon>Eukaryota</taxon>
        <taxon>Fungi</taxon>
        <taxon>Fungi incertae sedis</taxon>
        <taxon>Mucoromycota</taxon>
        <taxon>Mortierellomycotina</taxon>
        <taxon>Mortierellomycetes</taxon>
        <taxon>Mortierellales</taxon>
        <taxon>Mortierellaceae</taxon>
        <taxon>Linnemannia</taxon>
    </lineage>
</organism>
<dbReference type="OrthoDB" id="2329245at2759"/>
<comment type="caution">
    <text evidence="1">The sequence shown here is derived from an EMBL/GenBank/DDBJ whole genome shotgun (WGS) entry which is preliminary data.</text>
</comment>
<dbReference type="AlphaFoldDB" id="A0A9P6URK0"/>
<dbReference type="InterPro" id="IPR032675">
    <property type="entry name" value="LRR_dom_sf"/>
</dbReference>
<evidence type="ECO:0000313" key="2">
    <source>
        <dbReference type="Proteomes" id="UP000823405"/>
    </source>
</evidence>
<name>A0A9P6URK0_9FUNG</name>
<gene>
    <name evidence="1" type="ORF">BGZ97_007280</name>
</gene>
<proteinExistence type="predicted"/>
<dbReference type="EMBL" id="JAAAIN010000323">
    <property type="protein sequence ID" value="KAG0316179.1"/>
    <property type="molecule type" value="Genomic_DNA"/>
</dbReference>
<dbReference type="Proteomes" id="UP000823405">
    <property type="component" value="Unassembled WGS sequence"/>
</dbReference>
<dbReference type="Gene3D" id="3.80.10.10">
    <property type="entry name" value="Ribonuclease Inhibitor"/>
    <property type="match status" value="1"/>
</dbReference>
<protein>
    <submittedName>
        <fullName evidence="1">Uncharacterized protein</fullName>
    </submittedName>
</protein>
<reference evidence="1" key="1">
    <citation type="journal article" date="2020" name="Fungal Divers.">
        <title>Resolving the Mortierellaceae phylogeny through synthesis of multi-gene phylogenetics and phylogenomics.</title>
        <authorList>
            <person name="Vandepol N."/>
            <person name="Liber J."/>
            <person name="Desiro A."/>
            <person name="Na H."/>
            <person name="Kennedy M."/>
            <person name="Barry K."/>
            <person name="Grigoriev I.V."/>
            <person name="Miller A.N."/>
            <person name="O'Donnell K."/>
            <person name="Stajich J.E."/>
            <person name="Bonito G."/>
        </authorList>
    </citation>
    <scope>NUCLEOTIDE SEQUENCE</scope>
    <source>
        <strain evidence="1">NVP60</strain>
    </source>
</reference>